<accession>A0A2A9M781</accession>
<dbReference type="InterPro" id="IPR002048">
    <property type="entry name" value="EF_hand_dom"/>
</dbReference>
<evidence type="ECO:0000313" key="6">
    <source>
        <dbReference type="EMBL" id="PFH33799.1"/>
    </source>
</evidence>
<keyword evidence="2" id="KW-0677">Repeat</keyword>
<feature type="region of interest" description="Disordered" evidence="4">
    <location>
        <begin position="144"/>
        <end position="175"/>
    </location>
</feature>
<dbReference type="CDD" id="cd00200">
    <property type="entry name" value="WD40"/>
    <property type="match status" value="1"/>
</dbReference>
<feature type="repeat" description="WD" evidence="3">
    <location>
        <begin position="451"/>
        <end position="484"/>
    </location>
</feature>
<feature type="compositionally biased region" description="Basic and acidic residues" evidence="4">
    <location>
        <begin position="237"/>
        <end position="266"/>
    </location>
</feature>
<dbReference type="InterPro" id="IPR019775">
    <property type="entry name" value="WD40_repeat_CS"/>
</dbReference>
<evidence type="ECO:0000256" key="1">
    <source>
        <dbReference type="ARBA" id="ARBA00022574"/>
    </source>
</evidence>
<feature type="compositionally biased region" description="Basic and acidic residues" evidence="4">
    <location>
        <begin position="1648"/>
        <end position="1685"/>
    </location>
</feature>
<feature type="compositionally biased region" description="Basic and acidic residues" evidence="4">
    <location>
        <begin position="1363"/>
        <end position="1375"/>
    </location>
</feature>
<dbReference type="SMART" id="SM00320">
    <property type="entry name" value="WD40"/>
    <property type="match status" value="11"/>
</dbReference>
<dbReference type="PANTHER" id="PTHR44324:SF4">
    <property type="entry name" value="WD40 REPEAT DOMAIN 95"/>
    <property type="match status" value="1"/>
</dbReference>
<feature type="region of interest" description="Disordered" evidence="4">
    <location>
        <begin position="1588"/>
        <end position="1732"/>
    </location>
</feature>
<feature type="compositionally biased region" description="Basic and acidic residues" evidence="4">
    <location>
        <begin position="1277"/>
        <end position="1298"/>
    </location>
</feature>
<feature type="region of interest" description="Disordered" evidence="4">
    <location>
        <begin position="916"/>
        <end position="939"/>
    </location>
</feature>
<dbReference type="VEuPathDB" id="ToxoDB:BESB_080150"/>
<comment type="caution">
    <text evidence="6">The sequence shown here is derived from an EMBL/GenBank/DDBJ whole genome shotgun (WGS) entry which is preliminary data.</text>
</comment>
<evidence type="ECO:0000313" key="7">
    <source>
        <dbReference type="Proteomes" id="UP000224006"/>
    </source>
</evidence>
<evidence type="ECO:0000256" key="3">
    <source>
        <dbReference type="PROSITE-ProRule" id="PRU00221"/>
    </source>
</evidence>
<feature type="repeat" description="WD" evidence="3">
    <location>
        <begin position="571"/>
        <end position="612"/>
    </location>
</feature>
<reference evidence="6 7" key="1">
    <citation type="submission" date="2017-09" db="EMBL/GenBank/DDBJ databases">
        <title>Genome sequencing of Besnoitia besnoiti strain Bb-Ger1.</title>
        <authorList>
            <person name="Schares G."/>
            <person name="Venepally P."/>
            <person name="Lorenzi H.A."/>
        </authorList>
    </citation>
    <scope>NUCLEOTIDE SEQUENCE [LARGE SCALE GENOMIC DNA]</scope>
    <source>
        <strain evidence="6 7">Bb-Ger1</strain>
    </source>
</reference>
<dbReference type="Proteomes" id="UP000224006">
    <property type="component" value="Chromosome VII"/>
</dbReference>
<dbReference type="GO" id="GO:0005509">
    <property type="term" value="F:calcium ion binding"/>
    <property type="evidence" value="ECO:0007669"/>
    <property type="project" value="InterPro"/>
</dbReference>
<dbReference type="PROSITE" id="PS50082">
    <property type="entry name" value="WD_REPEATS_2"/>
    <property type="match status" value="4"/>
</dbReference>
<feature type="compositionally biased region" description="Basic and acidic residues" evidence="4">
    <location>
        <begin position="1257"/>
        <end position="1270"/>
    </location>
</feature>
<feature type="compositionally biased region" description="Low complexity" evidence="4">
    <location>
        <begin position="916"/>
        <end position="927"/>
    </location>
</feature>
<proteinExistence type="predicted"/>
<feature type="region of interest" description="Disordered" evidence="4">
    <location>
        <begin position="779"/>
        <end position="799"/>
    </location>
</feature>
<feature type="compositionally biased region" description="Basic and acidic residues" evidence="4">
    <location>
        <begin position="1319"/>
        <end position="1334"/>
    </location>
</feature>
<dbReference type="Gene3D" id="2.130.10.10">
    <property type="entry name" value="YVTN repeat-like/Quinoprotein amine dehydrogenase"/>
    <property type="match status" value="3"/>
</dbReference>
<feature type="region of interest" description="Disordered" evidence="4">
    <location>
        <begin position="1242"/>
        <end position="1394"/>
    </location>
</feature>
<feature type="compositionally biased region" description="Low complexity" evidence="4">
    <location>
        <begin position="1242"/>
        <end position="1254"/>
    </location>
</feature>
<evidence type="ECO:0000256" key="2">
    <source>
        <dbReference type="ARBA" id="ARBA00022737"/>
    </source>
</evidence>
<dbReference type="KEGG" id="bbes:BESB_080150"/>
<dbReference type="OrthoDB" id="333508at2759"/>
<keyword evidence="7" id="KW-1185">Reference proteome</keyword>
<dbReference type="InterPro" id="IPR051242">
    <property type="entry name" value="WD-EF-hand_domain"/>
</dbReference>
<feature type="repeat" description="WD" evidence="3">
    <location>
        <begin position="528"/>
        <end position="560"/>
    </location>
</feature>
<organism evidence="6 7">
    <name type="scientific">Besnoitia besnoiti</name>
    <name type="common">Apicomplexan protozoan</name>
    <dbReference type="NCBI Taxonomy" id="94643"/>
    <lineage>
        <taxon>Eukaryota</taxon>
        <taxon>Sar</taxon>
        <taxon>Alveolata</taxon>
        <taxon>Apicomplexa</taxon>
        <taxon>Conoidasida</taxon>
        <taxon>Coccidia</taxon>
        <taxon>Eucoccidiorida</taxon>
        <taxon>Eimeriorina</taxon>
        <taxon>Sarcocystidae</taxon>
        <taxon>Besnoitia</taxon>
    </lineage>
</organism>
<dbReference type="EMBL" id="NWUJ01000008">
    <property type="protein sequence ID" value="PFH33799.1"/>
    <property type="molecule type" value="Genomic_DNA"/>
</dbReference>
<dbReference type="PROSITE" id="PS00678">
    <property type="entry name" value="WD_REPEATS_1"/>
    <property type="match status" value="1"/>
</dbReference>
<protein>
    <recommendedName>
        <fullName evidence="5">EF-hand domain-containing protein</fullName>
    </recommendedName>
</protein>
<gene>
    <name evidence="6" type="ORF">BESB_080150</name>
</gene>
<feature type="domain" description="EF-hand" evidence="5">
    <location>
        <begin position="302"/>
        <end position="337"/>
    </location>
</feature>
<dbReference type="PANTHER" id="PTHR44324">
    <property type="entry name" value="WD40 REPEAT DOMAIN 95"/>
    <property type="match status" value="1"/>
</dbReference>
<feature type="region of interest" description="Disordered" evidence="4">
    <location>
        <begin position="1457"/>
        <end position="1487"/>
    </location>
</feature>
<dbReference type="GeneID" id="40312942"/>
<sequence>MESLADARCPREVAMQPLEDARASESAAEVLASLRRPRENLSPEEMEAYAAVKQRLGGLDRRRVAERILRQIDASQLSELRRDFYVLENRVAIDEFVLLMLRRMKSLSTREAADLRARSSEASEFAASRPQLPARAEATTFAAARSARRGGTTEDSDVLGSSARKVEPSMGRGGSVMRTNAEIEKGVVFETVAGGCNLLGAGVRASLRARASLRHVVFFGNRLSLCVSGAAAPQRPPHAESPRVDAAVKRPSREFSSEAKRQERSLLSDLEDALRDDELEDRPFAEGARDRSKDELPWLLKPDLPLLIDAFAAIDTEGAGVLTWEAFANALVDRGALQDGSAEKAEDADQYQFVGSTTLTDSRDRIEKLVYIDEVDRLFCLYCKAKTFSVVEPLQGSLDVTVAVPSGPLTDLCYIPSFGHLASAGADRSIRLWTTAAAPCRERVVCEAQPTCLGYLPKAEALLSGSGDGGVSIWDLQTMSLKGSRKRHSGFVNAVLALPQADSLFASASSDASILLWNAERLRPVRALEGHHKGVLSLAFSADYSCLLSAGLDKDAFVWSPCNFSKPISRLQGHPYALCGIAVIPNSPQVLTADASGALRLWDVRNFRCLQTFGSRMSSYGEMSSFCVMPRHRRLATGSTYLDFYEMKPVQRRTSLAAKTGGCADALFSAETDSILTTGKDKIHAWSAETGDSGTVLCASEREITAVSLDVGARRLYVGDSSGCVRSFNALTGAFLRAFAKHPCDVCHVCVWRTSTNFLSVSSDGLVLLQEQVGAGERANATSPDALGSAVADPRASESSLSSAGSSLVRYRAHLGSEGVHAIAVAGALEVVACAAGWKIQILCLKTLRKETSLKGLAGAARALDFFEPLNLLAAGDESGAISLWQPRTRQAPYLDWSCVYCWENLPQFDRLLLPPSASSTPTAQPPRGRSHAHSPPGALDTLGKEFAEIALAPGLSAADWRAAWSAHRLRHESESCAARDEDRHASVAEAANTKQAFDAAAGRGLSGSVGAWASAATRLQTRSSSSLSQSSLNSSVRPCDAREAIASPSAAEMRSRSRAAQDAAYRDSVRGGAAQHVTGAALAAGACVEAPQRAARQSNGRLESLTFTYRRKLRLDESDAIISPTAVNCLKFNAVEPHKLQVFTADEKGCLRCWSLLPLLGTSRLALPCASAVFSRSWSPPLLASALSRRSAPSLPDEAARRGAFRARLRQRGLKQAADVVGLQIQNWKHALLLREAATPVSSAPASSAASSARTIDSEVLRPRERGAEDGDDAEPPGREARQEEDECCSRRNDGAREASPAEEAKTPRGQSAAGRAKACEDAREASVAREKTNPTFITQLAHAGKLLRSEREGGDAATAKDGSRKEECGENARHAGRRKPRALPSRDDGKQKAASSEVGLLWERQAHADAILSMSVYASASLRGGPWLASARSAEEGETRGDGATFCGGARVSPPPAAAPAAVGCGAVPEPQSPSAAAGRGASSAEGDFDETAWLLTVGSDRLVKTWRDDGAALGKLSNDSSRFWTDLGHGQARWKLRLEQARDLLLVLAQRAQPEPSSPAASSLLLALSAARGFEAQGRTLGSGVAPSLGSLPESPHSARGASRLCPRPPPSLSPWPSRHPRTAARSQAGGDTPPRSEASARVGGSRERGGCRRREPEGPVRADKETQAERRRGEGDPDAQRPRPPRARSLSPTRSEEEGCGRLRGASPRSEEPSRWGTRSRATRGEGLATLAALRAMQRHFKRFLPPRNHPLSDEEMDAAKKFEECLLNASQRAELRSSLI</sequence>
<dbReference type="InterPro" id="IPR001680">
    <property type="entry name" value="WD40_rpt"/>
</dbReference>
<dbReference type="RefSeq" id="XP_029217808.1">
    <property type="nucleotide sequence ID" value="XM_029366377.1"/>
</dbReference>
<dbReference type="STRING" id="94643.A0A2A9M781"/>
<feature type="region of interest" description="Disordered" evidence="4">
    <location>
        <begin position="230"/>
        <end position="267"/>
    </location>
</feature>
<keyword evidence="1 3" id="KW-0853">WD repeat</keyword>
<feature type="repeat" description="WD" evidence="3">
    <location>
        <begin position="485"/>
        <end position="527"/>
    </location>
</feature>
<dbReference type="PROSITE" id="PS50222">
    <property type="entry name" value="EF_HAND_2"/>
    <property type="match status" value="1"/>
</dbReference>
<dbReference type="SUPFAM" id="SSF50978">
    <property type="entry name" value="WD40 repeat-like"/>
    <property type="match status" value="1"/>
</dbReference>
<feature type="compositionally biased region" description="Low complexity" evidence="4">
    <location>
        <begin position="1461"/>
        <end position="1487"/>
    </location>
</feature>
<evidence type="ECO:0000256" key="4">
    <source>
        <dbReference type="SAM" id="MobiDB-lite"/>
    </source>
</evidence>
<dbReference type="PROSITE" id="PS50294">
    <property type="entry name" value="WD_REPEATS_REGION"/>
    <property type="match status" value="2"/>
</dbReference>
<dbReference type="InterPro" id="IPR036322">
    <property type="entry name" value="WD40_repeat_dom_sf"/>
</dbReference>
<name>A0A2A9M781_BESBE</name>
<dbReference type="InterPro" id="IPR015943">
    <property type="entry name" value="WD40/YVTN_repeat-like_dom_sf"/>
</dbReference>
<evidence type="ECO:0000259" key="5">
    <source>
        <dbReference type="PROSITE" id="PS50222"/>
    </source>
</evidence>
<dbReference type="Pfam" id="PF00400">
    <property type="entry name" value="WD40"/>
    <property type="match status" value="3"/>
</dbReference>